<evidence type="ECO:0000313" key="13">
    <source>
        <dbReference type="Proteomes" id="UP000824540"/>
    </source>
</evidence>
<comment type="catalytic activity">
    <reaction evidence="8">
        <text>4,8-dimethylnonanoyl-CoA + (R)-carnitine = O-4,8-dimethylnonanoyl-(R)-carnitine + CoA</text>
        <dbReference type="Rhea" id="RHEA:44860"/>
        <dbReference type="ChEBI" id="CHEBI:16347"/>
        <dbReference type="ChEBI" id="CHEBI:57287"/>
        <dbReference type="ChEBI" id="CHEBI:77061"/>
        <dbReference type="ChEBI" id="CHEBI:84654"/>
    </reaction>
</comment>
<feature type="binding site" evidence="10">
    <location>
        <begin position="369"/>
        <end position="376"/>
    </location>
    <ligand>
        <name>CoA</name>
        <dbReference type="ChEBI" id="CHEBI:57287"/>
    </ligand>
</feature>
<gene>
    <name evidence="12" type="ORF">JZ751_016710</name>
</gene>
<feature type="binding site" evidence="10">
    <location>
        <position position="365"/>
    </location>
    <ligand>
        <name>CoA</name>
        <dbReference type="ChEBI" id="CHEBI:57287"/>
    </ligand>
</feature>
<dbReference type="GO" id="GO:0004092">
    <property type="term" value="F:carnitine O-acetyltransferase activity"/>
    <property type="evidence" value="ECO:0007669"/>
    <property type="project" value="TreeGrafter"/>
</dbReference>
<keyword evidence="5" id="KW-0276">Fatty acid metabolism</keyword>
<sequence>MWGLLGRTMIAGRYLAHQGGLPKLPVPPLKQTCERYLAMLEPIISEEEMSQTRTLMSEFLRSGGVGERLQKGLERRARKTENWLSDWWLQTAYLDFRMPVVVYSSPGVVLPRVEFSDRQGQIRFAAKLIAGVLDFKTMIDNETLPVEFLGGKPLCMNQYYQVLSSCRIPGPKRDTFFVLDVYNSDGSPLTVDQLYIQLEKIWNSSLQTNKEPVGILTSQHRNTWGKAYNNLIKDKVNKDSVRAIQKSIFTVCLDAPMPRFIIGEDGSCGLIYEHAPAEGPPIVSLVDHVVEYTGVSRVVCPPPMFRNRKKSEMVRTPMVPLPMPQKLRFNITPEIKKDIEKAKQNMNIMVHDLDVRVIVFSHFGKNLPKSHKMSPDAFIQMALQLAYFRVYQTCCSTYESASLRMFRLGRTDTIRSTSSASLRFTRAMDDPTLQNTEKVALLQKAVQAHRSYTDMAIRGQAIDRHLLGLKMQAIEDLTSMPELFMDTAYAVAMHYNLSTSQVPAKTDCVMCFGPVVPDGYGVCYNPMEEHINFAVSAFNSCEETDATKLALGLQRALLDMRDLLEQTPKAKL</sequence>
<dbReference type="InterPro" id="IPR042231">
    <property type="entry name" value="Cho/carn_acyl_trans_2"/>
</dbReference>
<keyword evidence="7" id="KW-0012">Acyltransferase</keyword>
<evidence type="ECO:0000256" key="7">
    <source>
        <dbReference type="ARBA" id="ARBA00023315"/>
    </source>
</evidence>
<feature type="active site" description="Proton acceptor" evidence="9">
    <location>
        <position position="274"/>
    </location>
</feature>
<dbReference type="InterPro" id="IPR039551">
    <property type="entry name" value="Cho/carn_acyl_trans"/>
</dbReference>
<evidence type="ECO:0000256" key="4">
    <source>
        <dbReference type="ARBA" id="ARBA00022679"/>
    </source>
</evidence>
<dbReference type="Pfam" id="PF00755">
    <property type="entry name" value="Carn_acyltransf"/>
    <property type="match status" value="1"/>
</dbReference>
<dbReference type="GO" id="GO:0006631">
    <property type="term" value="P:fatty acid metabolic process"/>
    <property type="evidence" value="ECO:0007669"/>
    <property type="project" value="UniProtKB-KW"/>
</dbReference>
<organism evidence="12 13">
    <name type="scientific">Albula glossodonta</name>
    <name type="common">roundjaw bonefish</name>
    <dbReference type="NCBI Taxonomy" id="121402"/>
    <lineage>
        <taxon>Eukaryota</taxon>
        <taxon>Metazoa</taxon>
        <taxon>Chordata</taxon>
        <taxon>Craniata</taxon>
        <taxon>Vertebrata</taxon>
        <taxon>Euteleostomi</taxon>
        <taxon>Actinopterygii</taxon>
        <taxon>Neopterygii</taxon>
        <taxon>Teleostei</taxon>
        <taxon>Albuliformes</taxon>
        <taxon>Albulidae</taxon>
        <taxon>Albula</taxon>
    </lineage>
</organism>
<accession>A0A8T2NXQ5</accession>
<comment type="caution">
    <text evidence="12">The sequence shown here is derived from an EMBL/GenBank/DDBJ whole genome shotgun (WGS) entry which is preliminary data.</text>
</comment>
<feature type="binding site" evidence="10">
    <location>
        <position position="402"/>
    </location>
    <ligand>
        <name>CoA</name>
        <dbReference type="ChEBI" id="CHEBI:57287"/>
    </ligand>
</feature>
<proteinExistence type="inferred from homology"/>
<keyword evidence="3" id="KW-0813">Transport</keyword>
<evidence type="ECO:0000313" key="12">
    <source>
        <dbReference type="EMBL" id="KAG9342208.1"/>
    </source>
</evidence>
<dbReference type="PANTHER" id="PTHR22589:SF50">
    <property type="entry name" value="CARNITINE O-ACETYLTRANSFERASE"/>
    <property type="match status" value="1"/>
</dbReference>
<evidence type="ECO:0000259" key="11">
    <source>
        <dbReference type="Pfam" id="PF00755"/>
    </source>
</evidence>
<evidence type="ECO:0000256" key="6">
    <source>
        <dbReference type="ARBA" id="ARBA00023098"/>
    </source>
</evidence>
<evidence type="ECO:0000256" key="5">
    <source>
        <dbReference type="ARBA" id="ARBA00022832"/>
    </source>
</evidence>
<comment type="pathway">
    <text evidence="1">Lipid metabolism; fatty acid beta-oxidation.</text>
</comment>
<dbReference type="GO" id="GO:0005777">
    <property type="term" value="C:peroxisome"/>
    <property type="evidence" value="ECO:0007669"/>
    <property type="project" value="TreeGrafter"/>
</dbReference>
<feature type="binding site" evidence="10">
    <location>
        <position position="501"/>
    </location>
    <ligand>
        <name>CoA</name>
        <dbReference type="ChEBI" id="CHEBI:57287"/>
    </ligand>
</feature>
<feature type="binding site" evidence="10">
    <location>
        <position position="400"/>
    </location>
    <ligand>
        <name>(R)-carnitine</name>
        <dbReference type="ChEBI" id="CHEBI:16347"/>
    </ligand>
</feature>
<name>A0A8T2NXQ5_9TELE</name>
<evidence type="ECO:0000256" key="9">
    <source>
        <dbReference type="PIRSR" id="PIRSR600542-1"/>
    </source>
</evidence>
<dbReference type="GO" id="GO:0019254">
    <property type="term" value="P:carnitine metabolic process, CoA-linked"/>
    <property type="evidence" value="ECO:0007669"/>
    <property type="project" value="TreeGrafter"/>
</dbReference>
<evidence type="ECO:0000256" key="10">
    <source>
        <dbReference type="PIRSR" id="PIRSR600542-2"/>
    </source>
</evidence>
<dbReference type="Gene3D" id="3.30.559.10">
    <property type="entry name" value="Chloramphenicol acetyltransferase-like domain"/>
    <property type="match status" value="1"/>
</dbReference>
<dbReference type="InterPro" id="IPR000542">
    <property type="entry name" value="Carn_acyl_trans"/>
</dbReference>
<feature type="binding site" evidence="10">
    <location>
        <position position="411"/>
    </location>
    <ligand>
        <name>(R)-carnitine</name>
        <dbReference type="ChEBI" id="CHEBI:16347"/>
    </ligand>
</feature>
<protein>
    <recommendedName>
        <fullName evidence="11">Choline/carnitine acyltransferase domain-containing protein</fullName>
    </recommendedName>
</protein>
<dbReference type="AlphaFoldDB" id="A0A8T2NXQ5"/>
<feature type="domain" description="Choline/carnitine acyltransferase" evidence="11">
    <location>
        <begin position="24"/>
        <end position="553"/>
    </location>
</feature>
<dbReference type="Gene3D" id="3.30.559.70">
    <property type="entry name" value="Choline/Carnitine o-acyltransferase, domain 2"/>
    <property type="match status" value="1"/>
</dbReference>
<evidence type="ECO:0000256" key="2">
    <source>
        <dbReference type="ARBA" id="ARBA00005232"/>
    </source>
</evidence>
<dbReference type="FunFam" id="3.30.559.10:FF:000001">
    <property type="entry name" value="Carnitine O-acetyltransferase"/>
    <property type="match status" value="1"/>
</dbReference>
<dbReference type="InterPro" id="IPR042572">
    <property type="entry name" value="Carn_acyl_trans_N"/>
</dbReference>
<evidence type="ECO:0000256" key="8">
    <source>
        <dbReference type="ARBA" id="ARBA00048999"/>
    </source>
</evidence>
<feature type="binding site" evidence="10">
    <location>
        <position position="450"/>
    </location>
    <ligand>
        <name>CoA</name>
        <dbReference type="ChEBI" id="CHEBI:57287"/>
    </ligand>
</feature>
<keyword evidence="13" id="KW-1185">Reference proteome</keyword>
<dbReference type="EMBL" id="JAFBMS010000029">
    <property type="protein sequence ID" value="KAG9342208.1"/>
    <property type="molecule type" value="Genomic_DNA"/>
</dbReference>
<dbReference type="Proteomes" id="UP000824540">
    <property type="component" value="Unassembled WGS sequence"/>
</dbReference>
<dbReference type="SUPFAM" id="SSF52777">
    <property type="entry name" value="CoA-dependent acyltransferases"/>
    <property type="match status" value="2"/>
</dbReference>
<dbReference type="PANTHER" id="PTHR22589">
    <property type="entry name" value="CARNITINE O-ACYLTRANSFERASE"/>
    <property type="match status" value="1"/>
</dbReference>
<reference evidence="12" key="1">
    <citation type="thesis" date="2021" institute="BYU ScholarsArchive" country="Provo, UT, USA">
        <title>Applications of and Algorithms for Genome Assembly and Genomic Analyses with an Emphasis on Marine Teleosts.</title>
        <authorList>
            <person name="Pickett B.D."/>
        </authorList>
    </citation>
    <scope>NUCLEOTIDE SEQUENCE</scope>
    <source>
        <strain evidence="12">HI-2016</strain>
    </source>
</reference>
<evidence type="ECO:0000256" key="3">
    <source>
        <dbReference type="ARBA" id="ARBA00022448"/>
    </source>
</evidence>
<feature type="binding site" evidence="10">
    <location>
        <position position="398"/>
    </location>
    <ligand>
        <name>(R)-carnitine</name>
        <dbReference type="ChEBI" id="CHEBI:16347"/>
    </ligand>
</feature>
<keyword evidence="4" id="KW-0808">Transferase</keyword>
<keyword evidence="6" id="KW-0443">Lipid metabolism</keyword>
<comment type="similarity">
    <text evidence="2">Belongs to the carnitine/choline acetyltransferase family.</text>
</comment>
<dbReference type="OrthoDB" id="240216at2759"/>
<dbReference type="InterPro" id="IPR023213">
    <property type="entry name" value="CAT-like_dom_sf"/>
</dbReference>
<dbReference type="Gene3D" id="1.10.275.20">
    <property type="entry name" value="Choline/Carnitine o-acyltransferase"/>
    <property type="match status" value="1"/>
</dbReference>
<evidence type="ECO:0000256" key="1">
    <source>
        <dbReference type="ARBA" id="ARBA00005005"/>
    </source>
</evidence>